<sequence>MKTLIISLLVFTFQPESMSNTGHQPCIVFDERSYFTKSDCIEDSVIALDELRLLYLEAFQQEEKAGKMLHFFKSKTRKSPVEEAYHGAFYALSALHKKMPVKRLSLVKKAKKHLKKAVKSAPEQIEIRFLRFSLNHYLPDLFKNEKMLQEDQAQLLKLFRSLEETQQEPELLQIIAGFMLSSQRCTEEENRVYQRYLNK</sequence>
<dbReference type="Proteomes" id="UP001403385">
    <property type="component" value="Unassembled WGS sequence"/>
</dbReference>
<evidence type="ECO:0000313" key="2">
    <source>
        <dbReference type="Proteomes" id="UP001403385"/>
    </source>
</evidence>
<comment type="caution">
    <text evidence="1">The sequence shown here is derived from an EMBL/GenBank/DDBJ whole genome shotgun (WGS) entry which is preliminary data.</text>
</comment>
<organism evidence="1 2">
    <name type="scientific">Rapidithrix thailandica</name>
    <dbReference type="NCBI Taxonomy" id="413964"/>
    <lineage>
        <taxon>Bacteria</taxon>
        <taxon>Pseudomonadati</taxon>
        <taxon>Bacteroidota</taxon>
        <taxon>Cytophagia</taxon>
        <taxon>Cytophagales</taxon>
        <taxon>Flammeovirgaceae</taxon>
        <taxon>Rapidithrix</taxon>
    </lineage>
</organism>
<keyword evidence="2" id="KW-1185">Reference proteome</keyword>
<reference evidence="1 2" key="1">
    <citation type="submission" date="2024-04" db="EMBL/GenBank/DDBJ databases">
        <title>Novel genus in family Flammeovirgaceae.</title>
        <authorList>
            <person name="Nguyen T.H."/>
            <person name="Vuong T.Q."/>
            <person name="Le H."/>
            <person name="Kim S.-G."/>
        </authorList>
    </citation>
    <scope>NUCLEOTIDE SEQUENCE [LARGE SCALE GENOMIC DNA]</scope>
    <source>
        <strain evidence="1 2">JCM 23209</strain>
    </source>
</reference>
<dbReference type="EMBL" id="JBDKWZ010000005">
    <property type="protein sequence ID" value="MEN7548494.1"/>
    <property type="molecule type" value="Genomic_DNA"/>
</dbReference>
<proteinExistence type="predicted"/>
<evidence type="ECO:0000313" key="1">
    <source>
        <dbReference type="EMBL" id="MEN7548494.1"/>
    </source>
</evidence>
<name>A0AAW9S7Y9_9BACT</name>
<dbReference type="AlphaFoldDB" id="A0AAW9S7Y9"/>
<gene>
    <name evidence="1" type="ORF">AAG747_11275</name>
</gene>
<accession>A0AAW9S7Y9</accession>
<protein>
    <submittedName>
        <fullName evidence="1">Uncharacterized protein</fullName>
    </submittedName>
</protein>
<dbReference type="RefSeq" id="WP_346821272.1">
    <property type="nucleotide sequence ID" value="NZ_JBDKWZ010000005.1"/>
</dbReference>